<keyword evidence="1" id="KW-0472">Membrane</keyword>
<organism evidence="2 3">
    <name type="scientific">Trachymyrmex cornetzi</name>
    <dbReference type="NCBI Taxonomy" id="471704"/>
    <lineage>
        <taxon>Eukaryota</taxon>
        <taxon>Metazoa</taxon>
        <taxon>Ecdysozoa</taxon>
        <taxon>Arthropoda</taxon>
        <taxon>Hexapoda</taxon>
        <taxon>Insecta</taxon>
        <taxon>Pterygota</taxon>
        <taxon>Neoptera</taxon>
        <taxon>Endopterygota</taxon>
        <taxon>Hymenoptera</taxon>
        <taxon>Apocrita</taxon>
        <taxon>Aculeata</taxon>
        <taxon>Formicoidea</taxon>
        <taxon>Formicidae</taxon>
        <taxon>Myrmicinae</taxon>
        <taxon>Trachymyrmex</taxon>
    </lineage>
</organism>
<name>A0A151IUX3_9HYME</name>
<dbReference type="Proteomes" id="UP000078492">
    <property type="component" value="Unassembled WGS sequence"/>
</dbReference>
<dbReference type="EMBL" id="KQ980937">
    <property type="protein sequence ID" value="KYN11277.1"/>
    <property type="molecule type" value="Genomic_DNA"/>
</dbReference>
<protein>
    <submittedName>
        <fullName evidence="2">Uncharacterized protein</fullName>
    </submittedName>
</protein>
<evidence type="ECO:0000313" key="3">
    <source>
        <dbReference type="Proteomes" id="UP000078492"/>
    </source>
</evidence>
<keyword evidence="1" id="KW-1133">Transmembrane helix</keyword>
<feature type="transmembrane region" description="Helical" evidence="1">
    <location>
        <begin position="119"/>
        <end position="138"/>
    </location>
</feature>
<feature type="transmembrane region" description="Helical" evidence="1">
    <location>
        <begin position="180"/>
        <end position="207"/>
    </location>
</feature>
<gene>
    <name evidence="2" type="ORF">ALC57_16567</name>
</gene>
<accession>A0A151IUX3</accession>
<evidence type="ECO:0000313" key="2">
    <source>
        <dbReference type="EMBL" id="KYN11277.1"/>
    </source>
</evidence>
<feature type="transmembrane region" description="Helical" evidence="1">
    <location>
        <begin position="65"/>
        <end position="85"/>
    </location>
</feature>
<reference evidence="2 3" key="1">
    <citation type="submission" date="2015-09" db="EMBL/GenBank/DDBJ databases">
        <title>Trachymyrmex cornetzi WGS genome.</title>
        <authorList>
            <person name="Nygaard S."/>
            <person name="Hu H."/>
            <person name="Boomsma J."/>
            <person name="Zhang G."/>
        </authorList>
    </citation>
    <scope>NUCLEOTIDE SEQUENCE [LARGE SCALE GENOMIC DNA]</scope>
    <source>
        <strain evidence="2">Tcor2-1</strain>
        <tissue evidence="2">Whole body</tissue>
    </source>
</reference>
<sequence>MTETLERALAPLMIIGGFCNLGMLEYPVGQLRIYISCLYALAKWSFLMYYFYYPQFIEDIQIYKTIYIDDIVPIATITLILISICRFKELKTCLRELAIVDHTLKVLGPPKEYQRLRNWIIRIIIGWIVHSFYQLAYWNYITFIDFNNEYNFTSFVIITYFTTLNNYASNVIALSALISAAILGLVLYMCIHLLCKLFLLTLCVKIFTV</sequence>
<evidence type="ECO:0000256" key="1">
    <source>
        <dbReference type="SAM" id="Phobius"/>
    </source>
</evidence>
<keyword evidence="3" id="KW-1185">Reference proteome</keyword>
<feature type="transmembrane region" description="Helical" evidence="1">
    <location>
        <begin position="33"/>
        <end position="53"/>
    </location>
</feature>
<proteinExistence type="predicted"/>
<feature type="transmembrane region" description="Helical" evidence="1">
    <location>
        <begin position="150"/>
        <end position="168"/>
    </location>
</feature>
<dbReference type="AlphaFoldDB" id="A0A151IUX3"/>
<keyword evidence="1" id="KW-0812">Transmembrane</keyword>